<feature type="transmembrane region" description="Helical" evidence="9">
    <location>
        <begin position="117"/>
        <end position="142"/>
    </location>
</feature>
<dbReference type="Gene3D" id="1.20.1730.10">
    <property type="entry name" value="Sodium/glucose cotransporter"/>
    <property type="match status" value="1"/>
</dbReference>
<feature type="transmembrane region" description="Helical" evidence="9">
    <location>
        <begin position="148"/>
        <end position="168"/>
    </location>
</feature>
<reference evidence="11" key="1">
    <citation type="submission" date="2017-03" db="EMBL/GenBank/DDBJ databases">
        <authorList>
            <person name="Monnet C."/>
        </authorList>
    </citation>
    <scope>NUCLEOTIDE SEQUENCE [LARGE SCALE GENOMIC DNA]</scope>
    <source>
        <strain evidence="11">SJ5-8</strain>
    </source>
</reference>
<dbReference type="InterPro" id="IPR050277">
    <property type="entry name" value="Sodium:Solute_Symporter"/>
</dbReference>
<dbReference type="PANTHER" id="PTHR48086:SF7">
    <property type="entry name" value="SODIUM-SOLUTE SYMPORTER-RELATED"/>
    <property type="match status" value="1"/>
</dbReference>
<feature type="transmembrane region" description="Helical" evidence="9">
    <location>
        <begin position="175"/>
        <end position="195"/>
    </location>
</feature>
<evidence type="ECO:0000256" key="7">
    <source>
        <dbReference type="RuleBase" id="RU362091"/>
    </source>
</evidence>
<evidence type="ECO:0000256" key="5">
    <source>
        <dbReference type="ARBA" id="ARBA00022989"/>
    </source>
</evidence>
<keyword evidence="6 9" id="KW-0472">Membrane</keyword>
<dbReference type="PANTHER" id="PTHR48086">
    <property type="entry name" value="SODIUM/PROLINE SYMPORTER-RELATED"/>
    <property type="match status" value="1"/>
</dbReference>
<dbReference type="InterPro" id="IPR038377">
    <property type="entry name" value="Na/Glc_symporter_sf"/>
</dbReference>
<feature type="transmembrane region" description="Helical" evidence="9">
    <location>
        <begin position="442"/>
        <end position="459"/>
    </location>
</feature>
<gene>
    <name evidence="10" type="ORF">BJEO58_01788</name>
</gene>
<dbReference type="GO" id="GO:0022857">
    <property type="term" value="F:transmembrane transporter activity"/>
    <property type="evidence" value="ECO:0007669"/>
    <property type="project" value="InterPro"/>
</dbReference>
<feature type="transmembrane region" description="Helical" evidence="9">
    <location>
        <begin position="6"/>
        <end position="21"/>
    </location>
</feature>
<dbReference type="AlphaFoldDB" id="A0A2H1L5L2"/>
<comment type="similarity">
    <text evidence="2 7">Belongs to the sodium:solute symporter (SSF) (TC 2.A.21) family.</text>
</comment>
<dbReference type="Proteomes" id="UP000234462">
    <property type="component" value="Unassembled WGS sequence"/>
</dbReference>
<feature type="region of interest" description="Disordered" evidence="8">
    <location>
        <begin position="498"/>
        <end position="553"/>
    </location>
</feature>
<feature type="transmembrane region" description="Helical" evidence="9">
    <location>
        <begin position="257"/>
        <end position="281"/>
    </location>
</feature>
<proteinExistence type="inferred from homology"/>
<dbReference type="Pfam" id="PF00474">
    <property type="entry name" value="SSF"/>
    <property type="match status" value="1"/>
</dbReference>
<keyword evidence="4 9" id="KW-0812">Transmembrane</keyword>
<organism evidence="10 11">
    <name type="scientific">Brevibacterium jeotgali</name>
    <dbReference type="NCBI Taxonomy" id="1262550"/>
    <lineage>
        <taxon>Bacteria</taxon>
        <taxon>Bacillati</taxon>
        <taxon>Actinomycetota</taxon>
        <taxon>Actinomycetes</taxon>
        <taxon>Micrococcales</taxon>
        <taxon>Brevibacteriaceae</taxon>
        <taxon>Brevibacterium</taxon>
    </lineage>
</organism>
<name>A0A2H1L5L2_9MICO</name>
<evidence type="ECO:0000256" key="9">
    <source>
        <dbReference type="SAM" id="Phobius"/>
    </source>
</evidence>
<feature type="compositionally biased region" description="Low complexity" evidence="8">
    <location>
        <begin position="513"/>
        <end position="546"/>
    </location>
</feature>
<dbReference type="EMBL" id="FXZM01000008">
    <property type="protein sequence ID" value="SMY12194.1"/>
    <property type="molecule type" value="Genomic_DNA"/>
</dbReference>
<dbReference type="GO" id="GO:0005886">
    <property type="term" value="C:plasma membrane"/>
    <property type="evidence" value="ECO:0007669"/>
    <property type="project" value="TreeGrafter"/>
</dbReference>
<accession>A0A2H1L5L2</accession>
<feature type="transmembrane region" description="Helical" evidence="9">
    <location>
        <begin position="215"/>
        <end position="236"/>
    </location>
</feature>
<feature type="transmembrane region" description="Helical" evidence="9">
    <location>
        <begin position="389"/>
        <end position="408"/>
    </location>
</feature>
<evidence type="ECO:0000256" key="1">
    <source>
        <dbReference type="ARBA" id="ARBA00004141"/>
    </source>
</evidence>
<comment type="subcellular location">
    <subcellularLocation>
        <location evidence="1">Membrane</location>
        <topology evidence="1">Multi-pass membrane protein</topology>
    </subcellularLocation>
</comment>
<dbReference type="PROSITE" id="PS50283">
    <property type="entry name" value="NA_SOLUT_SYMP_3"/>
    <property type="match status" value="1"/>
</dbReference>
<keyword evidence="11" id="KW-1185">Reference proteome</keyword>
<sequence length="553" mass="57566">MDIAVVLVYLVAMIGFGIWGLRRARSQEDYLVAGRRLGPIMYTGTLAAVVLGGASTVGGVGLGYEFGLSGMWLVFCIGLGIIALSHFFAPKIQRLEIYTVSQMLELRYGRGSRQVSGIIMSAYGLMIATTSTVAYGSIFHALLGIDRIPAILLGGSVVVIYSMLGGMWSITLTDFVQFVVQTIGIFLVLLPLVIVQAGGFSEIGATLGPDAFDPVGIGGSTILTYFLIYTLGLLIGQDIWQRVFTARSPGIARWAGLTTGVYCLLYAVAGALIGTAAQVLVPGIEVSDDVFTAVVDHSMVPLLAGFVLAAALAAVMSTASGALIAGSTVFRQDIIEQWRGRRTGVAQDLGGVDESDDRVGASRIWLVIFGIASMGLAVIMPSVVEALTVAYNILVAGLLIPILGGLVFRRGTIVGVMAGMIAGTVTTVVMMIAAGIFADSPIYLGLAASIIAYLVGSFASRPTPEPVLSAWDERLRRRRRVSPAITAATSMRTAAIEDVTTTPESKALRADSSRSSPSGAGSVEATSTAPPSVSPAAAASAAGTPPGISTCER</sequence>
<feature type="transmembrane region" description="Helical" evidence="9">
    <location>
        <begin position="415"/>
        <end position="436"/>
    </location>
</feature>
<feature type="transmembrane region" description="Helical" evidence="9">
    <location>
        <begin position="364"/>
        <end position="383"/>
    </location>
</feature>
<feature type="transmembrane region" description="Helical" evidence="9">
    <location>
        <begin position="42"/>
        <end position="64"/>
    </location>
</feature>
<keyword evidence="3" id="KW-0813">Transport</keyword>
<evidence type="ECO:0000256" key="4">
    <source>
        <dbReference type="ARBA" id="ARBA00022692"/>
    </source>
</evidence>
<evidence type="ECO:0000256" key="6">
    <source>
        <dbReference type="ARBA" id="ARBA00023136"/>
    </source>
</evidence>
<evidence type="ECO:0000256" key="2">
    <source>
        <dbReference type="ARBA" id="ARBA00006434"/>
    </source>
</evidence>
<protein>
    <submittedName>
        <fullName evidence="10">Solute:Na+ symporter, SSS family</fullName>
    </submittedName>
</protein>
<evidence type="ECO:0000256" key="3">
    <source>
        <dbReference type="ARBA" id="ARBA00022448"/>
    </source>
</evidence>
<dbReference type="CDD" id="cd11479">
    <property type="entry name" value="SLC5sbd_u3"/>
    <property type="match status" value="1"/>
</dbReference>
<feature type="transmembrane region" description="Helical" evidence="9">
    <location>
        <begin position="301"/>
        <end position="325"/>
    </location>
</feature>
<feature type="transmembrane region" description="Helical" evidence="9">
    <location>
        <begin position="70"/>
        <end position="89"/>
    </location>
</feature>
<dbReference type="InterPro" id="IPR001734">
    <property type="entry name" value="Na/solute_symporter"/>
</dbReference>
<evidence type="ECO:0000313" key="10">
    <source>
        <dbReference type="EMBL" id="SMY12194.1"/>
    </source>
</evidence>
<evidence type="ECO:0000256" key="8">
    <source>
        <dbReference type="SAM" id="MobiDB-lite"/>
    </source>
</evidence>
<keyword evidence="5 9" id="KW-1133">Transmembrane helix</keyword>
<evidence type="ECO:0000313" key="11">
    <source>
        <dbReference type="Proteomes" id="UP000234462"/>
    </source>
</evidence>